<dbReference type="InterPro" id="IPR056823">
    <property type="entry name" value="TEN-like_YD-shell"/>
</dbReference>
<comment type="caution">
    <text evidence="4">The sequence shown here is derived from an EMBL/GenBank/DDBJ whole genome shotgun (WGS) entry which is preliminary data.</text>
</comment>
<organism evidence="4 5">
    <name type="scientific">Thiorhodococcus minor</name>
    <dbReference type="NCBI Taxonomy" id="57489"/>
    <lineage>
        <taxon>Bacteria</taxon>
        <taxon>Pseudomonadati</taxon>
        <taxon>Pseudomonadota</taxon>
        <taxon>Gammaproteobacteria</taxon>
        <taxon>Chromatiales</taxon>
        <taxon>Chromatiaceae</taxon>
        <taxon>Thiorhodococcus</taxon>
    </lineage>
</organism>
<evidence type="ECO:0000259" key="3">
    <source>
        <dbReference type="Pfam" id="PF25023"/>
    </source>
</evidence>
<gene>
    <name evidence="4" type="ORF">G3446_25860</name>
</gene>
<keyword evidence="1" id="KW-0677">Repeat</keyword>
<dbReference type="NCBIfam" id="TIGR03696">
    <property type="entry name" value="Rhs_assc_core"/>
    <property type="match status" value="1"/>
</dbReference>
<evidence type="ECO:0000313" key="5">
    <source>
        <dbReference type="Proteomes" id="UP000483379"/>
    </source>
</evidence>
<feature type="domain" description="Teneurin-like YD-shell" evidence="3">
    <location>
        <begin position="14"/>
        <end position="346"/>
    </location>
</feature>
<dbReference type="EMBL" id="JAAIJQ010000177">
    <property type="protein sequence ID" value="NEV65218.1"/>
    <property type="molecule type" value="Genomic_DNA"/>
</dbReference>
<dbReference type="RefSeq" id="WP_164456545.1">
    <property type="nucleotide sequence ID" value="NZ_JAAIJQ010000177.1"/>
</dbReference>
<dbReference type="InterPro" id="IPR006530">
    <property type="entry name" value="YD"/>
</dbReference>
<name>A0A6M0K607_9GAMM</name>
<sequence>LVETRQGTGDDARLTTYAYDAHDHLAQITDAEGQVTRYTPDALGRVTAIERPDGALTGLDDDAKGNLAGVTPPERPEHRLGYTPVDLEDDDQPPGVDNGTGAIARAYDKDRDLTQLSHALGPQIGYGYDAAGRLDRRTTAAGATTYTYAGPTERIATITTPEGEVLTFDYDGALTIDTQWSGTLNGRVETDWNSDLAIAAHIINDSHSISYAYDGDGLLTQAGALILERHAGNGLLTGTTLGGLTTTQGYNAFGELATQQAAHDATTLYQIGYSRDRLGRITEKTETLQGQTTVYAYDYDAAGRLIAVRENGTVTGSWDYDPNGNRISVNGAANGTYDDQDRLLDYDAPARPRPSGTIGYVIDGQDRRIGKTRDGELVQGFLYKDQLNPIAELDGEGNLVAVFVYGEQANVPAYLIKIDPETQEETTYRILSDHLGSPRLVVAVETGAVVQRMDYDAWGVVTRDTQPGFQPFGFAGGLYEPETGLVRFGARDYDPYTGRWLGKDPIGFGGGQANLYSYILGNPLLTIDPWGLIPNCWEGLPKSSISTSREMRVKTIKSLRFPHPEGWRPSVGGNFPSSGSLPIGPEIAADWWMWEHRFRQYSEYEITRTVTVTRIYCEEKRDCFPEPLKFHYDRVEDGAKTERLADKYTKWEHEKLYRIGSNSWPFP</sequence>
<accession>A0A6M0K607</accession>
<dbReference type="InterPro" id="IPR022385">
    <property type="entry name" value="Rhs_assc_core"/>
</dbReference>
<reference evidence="4 5" key="1">
    <citation type="submission" date="2020-02" db="EMBL/GenBank/DDBJ databases">
        <title>Genome sequences of Thiorhodococcus mannitoliphagus and Thiorhodococcus minor, purple sulfur photosynthetic bacteria in the gammaproteobacterial family, Chromatiaceae.</title>
        <authorList>
            <person name="Aviles F.A."/>
            <person name="Meyer T.E."/>
            <person name="Kyndt J.A."/>
        </authorList>
    </citation>
    <scope>NUCLEOTIDE SEQUENCE [LARGE SCALE GENOMIC DNA]</scope>
    <source>
        <strain evidence="4 5">DSM 11518</strain>
    </source>
</reference>
<keyword evidence="5" id="KW-1185">Reference proteome</keyword>
<dbReference type="Gene3D" id="2.180.10.10">
    <property type="entry name" value="RHS repeat-associated core"/>
    <property type="match status" value="1"/>
</dbReference>
<dbReference type="AlphaFoldDB" id="A0A6M0K607"/>
<dbReference type="InterPro" id="IPR050708">
    <property type="entry name" value="T6SS_VgrG/RHS"/>
</dbReference>
<dbReference type="Pfam" id="PF25023">
    <property type="entry name" value="TEN_YD-shell"/>
    <property type="match status" value="2"/>
</dbReference>
<feature type="domain" description="Teneurin-like YD-shell" evidence="3">
    <location>
        <begin position="358"/>
        <end position="504"/>
    </location>
</feature>
<feature type="region of interest" description="Disordered" evidence="2">
    <location>
        <begin position="54"/>
        <end position="78"/>
    </location>
</feature>
<evidence type="ECO:0000256" key="1">
    <source>
        <dbReference type="ARBA" id="ARBA00022737"/>
    </source>
</evidence>
<evidence type="ECO:0000256" key="2">
    <source>
        <dbReference type="SAM" id="MobiDB-lite"/>
    </source>
</evidence>
<proteinExistence type="predicted"/>
<protein>
    <submittedName>
        <fullName evidence="4">RHS repeat-associated core domain-containing protein</fullName>
    </submittedName>
</protein>
<dbReference type="NCBIfam" id="TIGR01643">
    <property type="entry name" value="YD_repeat_2x"/>
    <property type="match status" value="4"/>
</dbReference>
<evidence type="ECO:0000313" key="4">
    <source>
        <dbReference type="EMBL" id="NEV65218.1"/>
    </source>
</evidence>
<dbReference type="Proteomes" id="UP000483379">
    <property type="component" value="Unassembled WGS sequence"/>
</dbReference>
<dbReference type="PANTHER" id="PTHR32305:SF15">
    <property type="entry name" value="PROTEIN RHSA-RELATED"/>
    <property type="match status" value="1"/>
</dbReference>
<feature type="non-terminal residue" evidence="4">
    <location>
        <position position="1"/>
    </location>
</feature>
<dbReference type="PANTHER" id="PTHR32305">
    <property type="match status" value="1"/>
</dbReference>